<evidence type="ECO:0000256" key="2">
    <source>
        <dbReference type="ARBA" id="ARBA00010004"/>
    </source>
</evidence>
<dbReference type="PANTHER" id="PTHR38786:SF1">
    <property type="entry name" value="FLAGELLAR FLIJ PROTEIN"/>
    <property type="match status" value="1"/>
</dbReference>
<evidence type="ECO:0000256" key="4">
    <source>
        <dbReference type="ARBA" id="ARBA00022448"/>
    </source>
</evidence>
<keyword evidence="12" id="KW-1185">Reference proteome</keyword>
<reference evidence="11 12" key="1">
    <citation type="submission" date="2022-02" db="EMBL/GenBank/DDBJ databases">
        <title>Paenibacillus sp. MBLB1776 Whole Genome Shotgun Sequencing.</title>
        <authorList>
            <person name="Hwang C.Y."/>
            <person name="Cho E.-S."/>
            <person name="Seo M.-J."/>
        </authorList>
    </citation>
    <scope>NUCLEOTIDE SEQUENCE [LARGE SCALE GENOMIC DNA]</scope>
    <source>
        <strain evidence="11 12">MBLB1776</strain>
    </source>
</reference>
<dbReference type="GO" id="GO:0006935">
    <property type="term" value="P:chemotaxis"/>
    <property type="evidence" value="ECO:0007669"/>
    <property type="project" value="UniProtKB-KW"/>
</dbReference>
<dbReference type="AlphaFoldDB" id="A0AA96LGN5"/>
<comment type="subcellular location">
    <subcellularLocation>
        <location evidence="1">Cell membrane</location>
        <topology evidence="1">Peripheral membrane protein</topology>
        <orientation evidence="1">Cytoplasmic side</orientation>
    </subcellularLocation>
</comment>
<name>A0AA96LGN5_9BACL</name>
<proteinExistence type="inferred from homology"/>
<evidence type="ECO:0000256" key="6">
    <source>
        <dbReference type="ARBA" id="ARBA00022500"/>
    </source>
</evidence>
<evidence type="ECO:0000256" key="7">
    <source>
        <dbReference type="ARBA" id="ARBA00022795"/>
    </source>
</evidence>
<dbReference type="KEGG" id="paun:MJA45_12165"/>
<organism evidence="11 12">
    <name type="scientific">Paenibacillus aurantius</name>
    <dbReference type="NCBI Taxonomy" id="2918900"/>
    <lineage>
        <taxon>Bacteria</taxon>
        <taxon>Bacillati</taxon>
        <taxon>Bacillota</taxon>
        <taxon>Bacilli</taxon>
        <taxon>Bacillales</taxon>
        <taxon>Paenibacillaceae</taxon>
        <taxon>Paenibacillus</taxon>
    </lineage>
</organism>
<dbReference type="NCBIfam" id="TIGR02473">
    <property type="entry name" value="flagell_FliJ"/>
    <property type="match status" value="1"/>
</dbReference>
<dbReference type="GO" id="GO:0009288">
    <property type="term" value="C:bacterial-type flagellum"/>
    <property type="evidence" value="ECO:0007669"/>
    <property type="project" value="InterPro"/>
</dbReference>
<dbReference type="EMBL" id="CP130318">
    <property type="protein sequence ID" value="WNQ13734.1"/>
    <property type="molecule type" value="Genomic_DNA"/>
</dbReference>
<dbReference type="Gene3D" id="1.10.287.1700">
    <property type="match status" value="1"/>
</dbReference>
<sequence>MSRFRYSFQKIVDLKTNEKTQAEWILSSAVNDLRVEEDQLSDLKHHKSEVQETLVSAAANRTTVSELMLYQKYLDHIDHQILNKNAAVRAAQINVEDKQSNLTAKMREEKVWSKAREKAKLHFTAALLKKDQEALDEMSVSRHKQPS</sequence>
<evidence type="ECO:0000256" key="1">
    <source>
        <dbReference type="ARBA" id="ARBA00004413"/>
    </source>
</evidence>
<dbReference type="GO" id="GO:0005886">
    <property type="term" value="C:plasma membrane"/>
    <property type="evidence" value="ECO:0007669"/>
    <property type="project" value="UniProtKB-SubCell"/>
</dbReference>
<dbReference type="PANTHER" id="PTHR38786">
    <property type="entry name" value="FLAGELLAR FLIJ PROTEIN"/>
    <property type="match status" value="1"/>
</dbReference>
<keyword evidence="5" id="KW-1003">Cell membrane</keyword>
<keyword evidence="4" id="KW-0813">Transport</keyword>
<keyword evidence="11" id="KW-0969">Cilium</keyword>
<evidence type="ECO:0000256" key="8">
    <source>
        <dbReference type="ARBA" id="ARBA00022927"/>
    </source>
</evidence>
<comment type="similarity">
    <text evidence="2">Belongs to the FliJ family.</text>
</comment>
<gene>
    <name evidence="11" type="primary">fliJ</name>
    <name evidence="11" type="ORF">MJA45_12165</name>
</gene>
<keyword evidence="9" id="KW-0472">Membrane</keyword>
<keyword evidence="11" id="KW-0966">Cell projection</keyword>
<keyword evidence="10" id="KW-1006">Bacterial flagellum protein export</keyword>
<dbReference type="GO" id="GO:0044781">
    <property type="term" value="P:bacterial-type flagellum organization"/>
    <property type="evidence" value="ECO:0007669"/>
    <property type="project" value="UniProtKB-KW"/>
</dbReference>
<protein>
    <recommendedName>
        <fullName evidence="3">Flagellar FliJ protein</fullName>
    </recommendedName>
</protein>
<accession>A0AA96LGN5</accession>
<keyword evidence="11" id="KW-0282">Flagellum</keyword>
<dbReference type="InterPro" id="IPR053716">
    <property type="entry name" value="Flag_assembly_chemotaxis_eff"/>
</dbReference>
<keyword evidence="6" id="KW-0145">Chemotaxis</keyword>
<evidence type="ECO:0000256" key="3">
    <source>
        <dbReference type="ARBA" id="ARBA00020392"/>
    </source>
</evidence>
<dbReference type="GO" id="GO:0071973">
    <property type="term" value="P:bacterial-type flagellum-dependent cell motility"/>
    <property type="evidence" value="ECO:0007669"/>
    <property type="project" value="InterPro"/>
</dbReference>
<evidence type="ECO:0000256" key="9">
    <source>
        <dbReference type="ARBA" id="ARBA00023136"/>
    </source>
</evidence>
<dbReference type="GO" id="GO:0015031">
    <property type="term" value="P:protein transport"/>
    <property type="evidence" value="ECO:0007669"/>
    <property type="project" value="UniProtKB-KW"/>
</dbReference>
<evidence type="ECO:0000313" key="11">
    <source>
        <dbReference type="EMBL" id="WNQ13734.1"/>
    </source>
</evidence>
<evidence type="ECO:0000313" key="12">
    <source>
        <dbReference type="Proteomes" id="UP001305702"/>
    </source>
</evidence>
<keyword evidence="8" id="KW-0653">Protein transport</keyword>
<evidence type="ECO:0000256" key="10">
    <source>
        <dbReference type="ARBA" id="ARBA00023225"/>
    </source>
</evidence>
<dbReference type="RefSeq" id="WP_315607516.1">
    <property type="nucleotide sequence ID" value="NZ_CP130318.1"/>
</dbReference>
<keyword evidence="7" id="KW-1005">Bacterial flagellum biogenesis</keyword>
<dbReference type="Pfam" id="PF02050">
    <property type="entry name" value="FliJ"/>
    <property type="match status" value="1"/>
</dbReference>
<dbReference type="InterPro" id="IPR052570">
    <property type="entry name" value="FliJ"/>
</dbReference>
<dbReference type="InterPro" id="IPR012823">
    <property type="entry name" value="Flagell_FliJ"/>
</dbReference>
<evidence type="ECO:0000256" key="5">
    <source>
        <dbReference type="ARBA" id="ARBA00022475"/>
    </source>
</evidence>
<dbReference type="Proteomes" id="UP001305702">
    <property type="component" value="Chromosome"/>
</dbReference>